<dbReference type="InterPro" id="IPR021255">
    <property type="entry name" value="DUF2807"/>
</dbReference>
<proteinExistence type="predicted"/>
<accession>A0A552UGW4</accession>
<feature type="signal peptide" evidence="1">
    <location>
        <begin position="1"/>
        <end position="17"/>
    </location>
</feature>
<dbReference type="Proteomes" id="UP000317894">
    <property type="component" value="Unassembled WGS sequence"/>
</dbReference>
<evidence type="ECO:0000313" key="4">
    <source>
        <dbReference type="Proteomes" id="UP000317894"/>
    </source>
</evidence>
<dbReference type="Pfam" id="PF10988">
    <property type="entry name" value="DUF2807"/>
    <property type="match status" value="1"/>
</dbReference>
<name>A0A552UGW4_9SPHN</name>
<keyword evidence="1" id="KW-0732">Signal</keyword>
<gene>
    <name evidence="3" type="ORF">FMM06_04425</name>
</gene>
<dbReference type="PANTHER" id="PTHR39200">
    <property type="entry name" value="HYPOTHETICAL EXPORTED PROTEIN"/>
    <property type="match status" value="1"/>
</dbReference>
<evidence type="ECO:0000313" key="3">
    <source>
        <dbReference type="EMBL" id="TRW17417.1"/>
    </source>
</evidence>
<feature type="chain" id="PRO_5022010262" evidence="1">
    <location>
        <begin position="18"/>
        <end position="227"/>
    </location>
</feature>
<organism evidence="3 4">
    <name type="scientific">Glacieibacterium frigidum</name>
    <dbReference type="NCBI Taxonomy" id="2593303"/>
    <lineage>
        <taxon>Bacteria</taxon>
        <taxon>Pseudomonadati</taxon>
        <taxon>Pseudomonadota</taxon>
        <taxon>Alphaproteobacteria</taxon>
        <taxon>Sphingomonadales</taxon>
        <taxon>Sphingosinicellaceae</taxon>
        <taxon>Glacieibacterium</taxon>
    </lineage>
</organism>
<dbReference type="AlphaFoldDB" id="A0A552UGW4"/>
<feature type="domain" description="Putative auto-transporter adhesin head GIN" evidence="2">
    <location>
        <begin position="27"/>
        <end position="210"/>
    </location>
</feature>
<dbReference type="Gene3D" id="2.160.20.120">
    <property type="match status" value="1"/>
</dbReference>
<keyword evidence="4" id="KW-1185">Reference proteome</keyword>
<protein>
    <submittedName>
        <fullName evidence="3">DUF2807 domain-containing protein</fullName>
    </submittedName>
</protein>
<evidence type="ECO:0000259" key="2">
    <source>
        <dbReference type="Pfam" id="PF10988"/>
    </source>
</evidence>
<comment type="caution">
    <text evidence="3">The sequence shown here is derived from an EMBL/GenBank/DDBJ whole genome shotgun (WGS) entry which is preliminary data.</text>
</comment>
<evidence type="ECO:0000256" key="1">
    <source>
        <dbReference type="SAM" id="SignalP"/>
    </source>
</evidence>
<dbReference type="EMBL" id="VJWA01000001">
    <property type="protein sequence ID" value="TRW17417.1"/>
    <property type="molecule type" value="Genomic_DNA"/>
</dbReference>
<dbReference type="PANTHER" id="PTHR39200:SF1">
    <property type="entry name" value="AUTO-TRANSPORTER ADHESIN HEAD GIN DOMAIN-CONTAINING PROTEIN-RELATED"/>
    <property type="match status" value="1"/>
</dbReference>
<reference evidence="3 4" key="1">
    <citation type="submission" date="2019-07" db="EMBL/GenBank/DDBJ databases">
        <title>Novel species isolated from glacier.</title>
        <authorList>
            <person name="Liu Q."/>
            <person name="Xin Y.-H."/>
        </authorList>
    </citation>
    <scope>NUCLEOTIDE SEQUENCE [LARGE SCALE GENOMIC DNA]</scope>
    <source>
        <strain evidence="3 4">LB1R16</strain>
    </source>
</reference>
<dbReference type="RefSeq" id="WP_143554962.1">
    <property type="nucleotide sequence ID" value="NZ_VJWA01000001.1"/>
</dbReference>
<dbReference type="OrthoDB" id="7841570at2"/>
<sequence>MIRFAALALLTATPALAAEMNVPVGSFDRLSLSGSPEVLVTTGKAVTVRASGEQKALDRLDIRVENGVLKIGTKKGNWDVTWGKYGKVRVAVTVPMLRGVDLGGSGTISVDRIKVPSFGAAVGGSGSIRVASLDAERASFEVGGSGSIDAAGRCGDTQASIGGSGSLRLGALKCATLTASIGGSGDIDAFASRAAKVSVAGSGDARIAGGAKCSVSKVGSGSVTCPA</sequence>